<protein>
    <recommendedName>
        <fullName evidence="3">LytR/CpsA/Psr regulator C-terminal domain-containing protein</fullName>
    </recommendedName>
</protein>
<accession>A0A1F7J2N9</accession>
<proteinExistence type="predicted"/>
<dbReference type="Proteomes" id="UP000178558">
    <property type="component" value="Unassembled WGS sequence"/>
</dbReference>
<sequence>MTTQKNIRSRSKPLTNMFGFTLLFCFLVVFVIFSFSNSLFVKNKDRINIVVQTKERMTYYSISTKDDVNYLIYFNPDSKLIAPGGYQYYRFGALAKLAHLDKKPEVLKKAFSSATSSFIDYYFYPPDPPVLYGSSVSEQVHFPSFEELFWYSSNANVLDRLYLYFRFLSSAKPHFNVLPSPKLVEDYAKSYQGFFYNRTYRKERKLVQIIYTKKYETADLISRILEGNGIQVVDVSYEKKSYNICLVVENSDRFSKTASDLADFFSCKLQKGKTGTFDILFMLGNREDDWEA</sequence>
<dbReference type="AlphaFoldDB" id="A0A1F7J2N9"/>
<evidence type="ECO:0000313" key="1">
    <source>
        <dbReference type="EMBL" id="OGK49875.1"/>
    </source>
</evidence>
<evidence type="ECO:0000313" key="2">
    <source>
        <dbReference type="Proteomes" id="UP000178558"/>
    </source>
</evidence>
<gene>
    <name evidence="1" type="ORF">A3B50_03760</name>
</gene>
<reference evidence="1 2" key="1">
    <citation type="journal article" date="2016" name="Nat. Commun.">
        <title>Thousands of microbial genomes shed light on interconnected biogeochemical processes in an aquifer system.</title>
        <authorList>
            <person name="Anantharaman K."/>
            <person name="Brown C.T."/>
            <person name="Hug L.A."/>
            <person name="Sharon I."/>
            <person name="Castelle C.J."/>
            <person name="Probst A.J."/>
            <person name="Thomas B.C."/>
            <person name="Singh A."/>
            <person name="Wilkins M.J."/>
            <person name="Karaoz U."/>
            <person name="Brodie E.L."/>
            <person name="Williams K.H."/>
            <person name="Hubbard S.S."/>
            <person name="Banfield J.F."/>
        </authorList>
    </citation>
    <scope>NUCLEOTIDE SEQUENCE [LARGE SCALE GENOMIC DNA]</scope>
</reference>
<comment type="caution">
    <text evidence="1">The sequence shown here is derived from an EMBL/GenBank/DDBJ whole genome shotgun (WGS) entry which is preliminary data.</text>
</comment>
<evidence type="ECO:0008006" key="3">
    <source>
        <dbReference type="Google" id="ProtNLM"/>
    </source>
</evidence>
<dbReference type="EMBL" id="MGAQ01000024">
    <property type="protein sequence ID" value="OGK49875.1"/>
    <property type="molecule type" value="Genomic_DNA"/>
</dbReference>
<organism evidence="1 2">
    <name type="scientific">Candidatus Roizmanbacteria bacterium RIFCSPLOWO2_01_FULL_40_42</name>
    <dbReference type="NCBI Taxonomy" id="1802066"/>
    <lineage>
        <taxon>Bacteria</taxon>
        <taxon>Candidatus Roizmaniibacteriota</taxon>
    </lineage>
</organism>
<name>A0A1F7J2N9_9BACT</name>